<evidence type="ECO:0000259" key="9">
    <source>
        <dbReference type="PROSITE" id="PS51371"/>
    </source>
</evidence>
<dbReference type="GO" id="GO:0005886">
    <property type="term" value="C:plasma membrane"/>
    <property type="evidence" value="ECO:0007669"/>
    <property type="project" value="TreeGrafter"/>
</dbReference>
<evidence type="ECO:0000256" key="3">
    <source>
        <dbReference type="ARBA" id="ARBA00022737"/>
    </source>
</evidence>
<dbReference type="Pfam" id="PF00571">
    <property type="entry name" value="CBS"/>
    <property type="match status" value="2"/>
</dbReference>
<gene>
    <name evidence="10" type="ORF">MNBD_GAMMA16-133</name>
</gene>
<evidence type="ECO:0000256" key="1">
    <source>
        <dbReference type="ARBA" id="ARBA00006337"/>
    </source>
</evidence>
<dbReference type="PANTHER" id="PTHR22777">
    <property type="entry name" value="HEMOLYSIN-RELATED"/>
    <property type="match status" value="1"/>
</dbReference>
<keyword evidence="2" id="KW-0813">Transport</keyword>
<dbReference type="InterPro" id="IPR046342">
    <property type="entry name" value="CBS_dom_sf"/>
</dbReference>
<dbReference type="AlphaFoldDB" id="A0A3B0Z8H7"/>
<evidence type="ECO:0000256" key="8">
    <source>
        <dbReference type="ARBA" id="ARBA00040729"/>
    </source>
</evidence>
<dbReference type="InterPro" id="IPR054115">
    <property type="entry name" value="CorC_N"/>
</dbReference>
<dbReference type="InterPro" id="IPR005170">
    <property type="entry name" value="Transptr-assoc_dom"/>
</dbReference>
<evidence type="ECO:0000256" key="7">
    <source>
        <dbReference type="ARBA" id="ARBA00037273"/>
    </source>
</evidence>
<comment type="function">
    <text evidence="7">Plays a role in the transport of magnesium and cobalt ions.</text>
</comment>
<evidence type="ECO:0000256" key="4">
    <source>
        <dbReference type="ARBA" id="ARBA00022842"/>
    </source>
</evidence>
<dbReference type="Pfam" id="PF21917">
    <property type="entry name" value="NMB0537_N"/>
    <property type="match status" value="1"/>
</dbReference>
<protein>
    <recommendedName>
        <fullName evidence="8">Magnesium and cobalt efflux protein CorC</fullName>
    </recommendedName>
</protein>
<dbReference type="Gene3D" id="3.10.580.10">
    <property type="entry name" value="CBS-domain"/>
    <property type="match status" value="1"/>
</dbReference>
<dbReference type="EMBL" id="UOFO01000066">
    <property type="protein sequence ID" value="VAW85300.1"/>
    <property type="molecule type" value="Genomic_DNA"/>
</dbReference>
<evidence type="ECO:0000256" key="6">
    <source>
        <dbReference type="ARBA" id="ARBA00023285"/>
    </source>
</evidence>
<keyword evidence="5" id="KW-0129">CBS domain</keyword>
<feature type="domain" description="CBS" evidence="9">
    <location>
        <begin position="69"/>
        <end position="129"/>
    </location>
</feature>
<organism evidence="10">
    <name type="scientific">hydrothermal vent metagenome</name>
    <dbReference type="NCBI Taxonomy" id="652676"/>
    <lineage>
        <taxon>unclassified sequences</taxon>
        <taxon>metagenomes</taxon>
        <taxon>ecological metagenomes</taxon>
    </lineage>
</organism>
<dbReference type="PANTHER" id="PTHR22777:SF27">
    <property type="entry name" value="MAGNESIUM AND COBALT EFFLUX PROTEIN CORC"/>
    <property type="match status" value="1"/>
</dbReference>
<name>A0A3B0Z8H7_9ZZZZ</name>
<evidence type="ECO:0000256" key="2">
    <source>
        <dbReference type="ARBA" id="ARBA00022448"/>
    </source>
</evidence>
<dbReference type="GO" id="GO:0050660">
    <property type="term" value="F:flavin adenine dinucleotide binding"/>
    <property type="evidence" value="ECO:0007669"/>
    <property type="project" value="InterPro"/>
</dbReference>
<dbReference type="FunFam" id="3.10.580.10:FF:000002">
    <property type="entry name" value="Magnesium/cobalt efflux protein CorC"/>
    <property type="match status" value="1"/>
</dbReference>
<dbReference type="PROSITE" id="PS51371">
    <property type="entry name" value="CBS"/>
    <property type="match status" value="2"/>
</dbReference>
<dbReference type="InterPro" id="IPR036318">
    <property type="entry name" value="FAD-bd_PCMH-like_sf"/>
</dbReference>
<keyword evidence="4" id="KW-0460">Magnesium</keyword>
<feature type="domain" description="CBS" evidence="9">
    <location>
        <begin position="134"/>
        <end position="194"/>
    </location>
</feature>
<dbReference type="Pfam" id="PF03471">
    <property type="entry name" value="CorC_HlyC"/>
    <property type="match status" value="1"/>
</dbReference>
<proteinExistence type="inferred from homology"/>
<dbReference type="InterPro" id="IPR044751">
    <property type="entry name" value="Ion_transp-like_CBS"/>
</dbReference>
<dbReference type="SMART" id="SM00116">
    <property type="entry name" value="CBS"/>
    <property type="match status" value="2"/>
</dbReference>
<dbReference type="InterPro" id="IPR000644">
    <property type="entry name" value="CBS_dom"/>
</dbReference>
<comment type="similarity">
    <text evidence="1">Belongs to the UPF0053 family.</text>
</comment>
<keyword evidence="6" id="KW-0170">Cobalt</keyword>
<dbReference type="SMART" id="SM01091">
    <property type="entry name" value="CorC_HlyC"/>
    <property type="match status" value="1"/>
</dbReference>
<sequence>MSEDQSNNGSSSRSWFERISQALLGELQDRKQLLELLRDAEQRNLLDADALTMIERVLQVSELRVRDIMVPRSQMVVVEQQAPLKESVNVITESGHSRFPVIGDGRDDVNGILLAKDLLVYMSGNQDDFNIRDILRPAVFIPESKRLNVLLKEFRANRNHMAIVVDEYSGVSGVITIEDVLEQIVGDIEDEHDIDEDISIKEHGKGQFTVEALTPLNEFNEYFELSLDETEFDTIGGLIVSKFGYLPHTGEQVSLDDLEFKVLRADTRRVQLLQVVHNIKKS</sequence>
<accession>A0A3B0Z8H7</accession>
<dbReference type="SUPFAM" id="SSF56176">
    <property type="entry name" value="FAD-binding/transporter-associated domain-like"/>
    <property type="match status" value="1"/>
</dbReference>
<reference evidence="10" key="1">
    <citation type="submission" date="2018-06" db="EMBL/GenBank/DDBJ databases">
        <authorList>
            <person name="Zhirakovskaya E."/>
        </authorList>
    </citation>
    <scope>NUCLEOTIDE SEQUENCE</scope>
</reference>
<dbReference type="InterPro" id="IPR016169">
    <property type="entry name" value="FAD-bd_PCMH_sub2"/>
</dbReference>
<evidence type="ECO:0000256" key="5">
    <source>
        <dbReference type="ARBA" id="ARBA00023122"/>
    </source>
</evidence>
<dbReference type="SUPFAM" id="SSF54631">
    <property type="entry name" value="CBS-domain pair"/>
    <property type="match status" value="1"/>
</dbReference>
<dbReference type="CDD" id="cd04590">
    <property type="entry name" value="CBS_pair_CorC_HlyC_assoc"/>
    <property type="match status" value="1"/>
</dbReference>
<dbReference type="Gene3D" id="3.30.465.10">
    <property type="match status" value="1"/>
</dbReference>
<keyword evidence="3" id="KW-0677">Repeat</keyword>
<evidence type="ECO:0000313" key="10">
    <source>
        <dbReference type="EMBL" id="VAW85300.1"/>
    </source>
</evidence>